<evidence type="ECO:0000313" key="4">
    <source>
        <dbReference type="Proteomes" id="UP000887566"/>
    </source>
</evidence>
<dbReference type="Proteomes" id="UP000887566">
    <property type="component" value="Unplaced"/>
</dbReference>
<evidence type="ECO:0000313" key="5">
    <source>
        <dbReference type="WBParaSite" id="PSAMB.scaffold3966size16220.g23054.t1"/>
    </source>
</evidence>
<comment type="similarity">
    <text evidence="2">Belongs to the peptidase C65 family. Otulin subfamily.</text>
</comment>
<dbReference type="WBParaSite" id="PSAMB.scaffold3966size16220.g23054.t1">
    <property type="protein sequence ID" value="PSAMB.scaffold3966size16220.g23054.t1"/>
    <property type="gene ID" value="PSAMB.scaffold3966size16220.g23054"/>
</dbReference>
<comment type="subcellular location">
    <subcellularLocation>
        <location evidence="1">Cytoplasm</location>
    </subcellularLocation>
</comment>
<dbReference type="AlphaFoldDB" id="A0A914WGF0"/>
<name>A0A914WGF0_9BILA</name>
<dbReference type="InterPro" id="IPR023235">
    <property type="entry name" value="FAM105"/>
</dbReference>
<reference evidence="5" key="1">
    <citation type="submission" date="2022-11" db="UniProtKB">
        <authorList>
            <consortium name="WormBaseParasite"/>
        </authorList>
    </citation>
    <scope>IDENTIFICATION</scope>
</reference>
<sequence>MNATKGWLPAVSLCAVDTSFKRCDFLRHWRFPDELAERLLTSGSEHATRTALTACLKSLWDLQNVVAVSDSTAMLEETALEGMKFLMVLRALEALDSTVSTRIPARPFYAELFVRHNPKELMDRLQSGVFEELELALLADTLQVRVEVFDTRSMTPHVAAVYPDKSSRSTPITFLKTVDQRLLPLYHVAEFE</sequence>
<evidence type="ECO:0000256" key="1">
    <source>
        <dbReference type="ARBA" id="ARBA00004496"/>
    </source>
</evidence>
<organism evidence="4 5">
    <name type="scientific">Plectus sambesii</name>
    <dbReference type="NCBI Taxonomy" id="2011161"/>
    <lineage>
        <taxon>Eukaryota</taxon>
        <taxon>Metazoa</taxon>
        <taxon>Ecdysozoa</taxon>
        <taxon>Nematoda</taxon>
        <taxon>Chromadorea</taxon>
        <taxon>Plectida</taxon>
        <taxon>Plectina</taxon>
        <taxon>Plectoidea</taxon>
        <taxon>Plectidae</taxon>
        <taxon>Plectus</taxon>
    </lineage>
</organism>
<proteinExistence type="inferred from homology"/>
<keyword evidence="4" id="KW-1185">Reference proteome</keyword>
<accession>A0A914WGF0</accession>
<evidence type="ECO:0000256" key="2">
    <source>
        <dbReference type="ARBA" id="ARBA00010267"/>
    </source>
</evidence>
<dbReference type="Pfam" id="PF16218">
    <property type="entry name" value="Peptidase_C101"/>
    <property type="match status" value="1"/>
</dbReference>
<protein>
    <submittedName>
        <fullName evidence="5">Uncharacterized protein</fullName>
    </submittedName>
</protein>
<dbReference type="GO" id="GO:0005737">
    <property type="term" value="C:cytoplasm"/>
    <property type="evidence" value="ECO:0007669"/>
    <property type="project" value="UniProtKB-SubCell"/>
</dbReference>
<evidence type="ECO:0000256" key="3">
    <source>
        <dbReference type="ARBA" id="ARBA00022490"/>
    </source>
</evidence>
<keyword evidence="3" id="KW-0963">Cytoplasm</keyword>